<dbReference type="Proteomes" id="UP000002748">
    <property type="component" value="Unassembled WGS sequence"/>
</dbReference>
<keyword evidence="10 14" id="KW-0472">Membrane</keyword>
<dbReference type="PANTHER" id="PTHR12646:SF0">
    <property type="entry name" value="DOL-P-MAN:MAN(5)GLCNAC(2)-PP-DOL ALPHA-1,3-MANNOSYLTRANSFERASE"/>
    <property type="match status" value="1"/>
</dbReference>
<dbReference type="KEGG" id="tasa:A1Q1_00798"/>
<proteinExistence type="inferred from homology"/>
<name>J5RIW4_TRIAS</name>
<dbReference type="UniPathway" id="UPA00378"/>
<dbReference type="InterPro" id="IPR007873">
    <property type="entry name" value="Glycosyltransferase_ALG3"/>
</dbReference>
<evidence type="ECO:0000256" key="10">
    <source>
        <dbReference type="ARBA" id="ARBA00023136"/>
    </source>
</evidence>
<dbReference type="VEuPathDB" id="FungiDB:A1Q1_00798"/>
<comment type="caution">
    <text evidence="15">The sequence shown here is derived from an EMBL/GenBank/DDBJ whole genome shotgun (WGS) entry which is preliminary data.</text>
</comment>
<feature type="transmembrane region" description="Helical" evidence="14">
    <location>
        <begin position="377"/>
        <end position="397"/>
    </location>
</feature>
<dbReference type="AlphaFoldDB" id="J5RIW4"/>
<evidence type="ECO:0000256" key="8">
    <source>
        <dbReference type="ARBA" id="ARBA00022824"/>
    </source>
</evidence>
<sequence>MPPKKAAKTQTKASPKKRATIETTEEVVVEQPTKYVDLTVANVLSDPVAVANSVLNDRRYYWLVAGLLALFQLVLGIAIILKVPSGRHVPVGRARLLEDRRRDRYPAGHLYIYTAFHKLLPAHGRERPAQFIFLGVETVTFLLAAQIYYLAGRTKHVPQWTLIPLVLSKRSHSIYLLRLFNDPLAMVLLYSAVVLFQYDWWKIGCFVYSLALGVKMNILLFLPGLLVLLFQYTGFFETFKAVVIIIFVQLGLPSMHFLDDVPNIIAYFTSAFDFSRQFLYKWTVNWHMLGEERFLSQKFAKGLLIAHVITLIAFGWCRWNPVPGGTPAVLKRGLFTLRNMFKPAVLPGQLTSHLLFCSNLIGVAFARSLHYQFHAWYFHQLPFLLYFGGSAGLLAVLEKAWDTYPATNKSSLMLNTAHIVMLAGLWYMNAPGRQQRQTQQQQTTLQKKVK</sequence>
<dbReference type="Pfam" id="PF05208">
    <property type="entry name" value="ALG3"/>
    <property type="match status" value="1"/>
</dbReference>
<evidence type="ECO:0000256" key="1">
    <source>
        <dbReference type="ARBA" id="ARBA00004477"/>
    </source>
</evidence>
<evidence type="ECO:0000256" key="4">
    <source>
        <dbReference type="ARBA" id="ARBA00015561"/>
    </source>
</evidence>
<evidence type="ECO:0000256" key="14">
    <source>
        <dbReference type="RuleBase" id="RU364047"/>
    </source>
</evidence>
<evidence type="ECO:0000256" key="3">
    <source>
        <dbReference type="ARBA" id="ARBA00011964"/>
    </source>
</evidence>
<dbReference type="EMBL" id="ALBS01000013">
    <property type="protein sequence ID" value="EJT52893.1"/>
    <property type="molecule type" value="Genomic_DNA"/>
</dbReference>
<evidence type="ECO:0000256" key="6">
    <source>
        <dbReference type="ARBA" id="ARBA00022679"/>
    </source>
</evidence>
<comment type="function">
    <text evidence="11 14">Dol-P-Man:Man(5)GlcNAc(2)-PP-Dol alpha-1,3-mannosyltransferase that operates in the biosynthetic pathway of dolichol-linked oligosaccharides, the glycan precursors employed in protein asparagine (N)-glycosylation. The assembly of dolichol-linked oligosaccharides begins on the cytosolic side of the endoplasmic reticulum membrane and finishes in its lumen. The sequential addition of sugars to dolichol pyrophosphate produces dolichol-linked oligosaccharides containing fourteen sugars, including two GlcNAcs, nine mannoses and three glucoses. Once assembled, the oligosaccharide is transferred from the lipid to nascent proteins by oligosaccharyltransferases. In the lumen of the endoplasmic reticulum, adds the first dolichyl beta-D-mannosyl phosphate derived mannose in an alpha-1,3 linkage to Man(5)GlcNAc(2)-PP-dolichol to produce Man(6)GlcNAc(2)-PP-dolichol.</text>
</comment>
<keyword evidence="6 14" id="KW-0808">Transferase</keyword>
<feature type="transmembrane region" description="Helical" evidence="14">
    <location>
        <begin position="412"/>
        <end position="430"/>
    </location>
</feature>
<evidence type="ECO:0000256" key="7">
    <source>
        <dbReference type="ARBA" id="ARBA00022692"/>
    </source>
</evidence>
<evidence type="ECO:0000256" key="12">
    <source>
        <dbReference type="ARBA" id="ARBA00049506"/>
    </source>
</evidence>
<keyword evidence="9 14" id="KW-1133">Transmembrane helix</keyword>
<organism evidence="15 16">
    <name type="scientific">Trichosporon asahii var. asahii (strain ATCC 90039 / CBS 2479 / JCM 2466 / KCTC 7840 / NBRC 103889/ NCYC 2677 / UAMH 7654)</name>
    <name type="common">Yeast</name>
    <dbReference type="NCBI Taxonomy" id="1186058"/>
    <lineage>
        <taxon>Eukaryota</taxon>
        <taxon>Fungi</taxon>
        <taxon>Dikarya</taxon>
        <taxon>Basidiomycota</taxon>
        <taxon>Agaricomycotina</taxon>
        <taxon>Tremellomycetes</taxon>
        <taxon>Trichosporonales</taxon>
        <taxon>Trichosporonaceae</taxon>
        <taxon>Trichosporon</taxon>
    </lineage>
</organism>
<comment type="catalytic activity">
    <reaction evidence="12 14">
        <text>an alpha-D-Man-(1-&gt;2)-alpha-D-Man-(1-&gt;2)-alpha-D-Man-(1-&gt;3)-[alpha-D-Man-(1-&gt;6)]-beta-D-Man-(1-&gt;4)-beta-D-GlcNAc-(1-&gt;4)-alpha-D-GlcNAc-diphospho-di-trans,poly-cis-dolichol + a di-trans,poly-cis-dolichyl beta-D-mannosyl phosphate = an alpha-D-Man-(1-&gt;2)-alpha-D-Man-(1-&gt;2)-alpha-D-Man-(1-&gt;3)-[alpha-D-Man-(1-&gt;3)-alpha-D-Man-(1-&gt;6)]-beta-D-Man-(1-&gt;4)-beta-D-GlcNAc-(1-&gt;4)-alpha-D-GlcNAc-diphospho-di-trans,poly-cis-dolichol + a di-trans,poly-cis-dolichyl phosphate + H(+)</text>
        <dbReference type="Rhea" id="RHEA:29527"/>
        <dbReference type="Rhea" id="RHEA-COMP:19498"/>
        <dbReference type="Rhea" id="RHEA-COMP:19501"/>
        <dbReference type="Rhea" id="RHEA-COMP:19516"/>
        <dbReference type="Rhea" id="RHEA-COMP:19517"/>
        <dbReference type="ChEBI" id="CHEBI:15378"/>
        <dbReference type="ChEBI" id="CHEBI:57683"/>
        <dbReference type="ChEBI" id="CHEBI:58211"/>
        <dbReference type="ChEBI" id="CHEBI:132515"/>
        <dbReference type="ChEBI" id="CHEBI:132516"/>
        <dbReference type="EC" id="2.4.1.258"/>
    </reaction>
    <physiologicalReaction direction="left-to-right" evidence="12 14">
        <dbReference type="Rhea" id="RHEA:29528"/>
    </physiologicalReaction>
</comment>
<comment type="pathway">
    <text evidence="2 14">Protein modification; protein glycosylation.</text>
</comment>
<feature type="transmembrane region" description="Helical" evidence="14">
    <location>
        <begin position="179"/>
        <end position="200"/>
    </location>
</feature>
<evidence type="ECO:0000256" key="2">
    <source>
        <dbReference type="ARBA" id="ARBA00004922"/>
    </source>
</evidence>
<comment type="similarity">
    <text evidence="13">Belongs to the glycosyltransferase ALG3 family.</text>
</comment>
<dbReference type="GeneID" id="25984312"/>
<evidence type="ECO:0000313" key="15">
    <source>
        <dbReference type="EMBL" id="EJT52893.1"/>
    </source>
</evidence>
<evidence type="ECO:0000256" key="9">
    <source>
        <dbReference type="ARBA" id="ARBA00022989"/>
    </source>
</evidence>
<protein>
    <recommendedName>
        <fullName evidence="4 14">Dol-P-Man:Man(5)GlcNAc(2)-PP-Dol alpha-1,3-mannosyltransferase</fullName>
        <ecNumber evidence="3 14">2.4.1.258</ecNumber>
    </recommendedName>
    <alternativeName>
        <fullName evidence="14">Dol-P-Man-dependent alpha(1-3)-mannosyltransferase</fullName>
    </alternativeName>
</protein>
<accession>J5RIW4</accession>
<dbReference type="EC" id="2.4.1.258" evidence="3 14"/>
<evidence type="ECO:0000256" key="5">
    <source>
        <dbReference type="ARBA" id="ARBA00022676"/>
    </source>
</evidence>
<keyword evidence="5 14" id="KW-0328">Glycosyltransferase</keyword>
<keyword evidence="7 14" id="KW-0812">Transmembrane</keyword>
<dbReference type="GO" id="GO:0052925">
    <property type="term" value="F:dol-P-Man:Man(5)GlcNAc(2)-PP-Dol alpha-1,3-mannosyltransferase activity"/>
    <property type="evidence" value="ECO:0007669"/>
    <property type="project" value="UniProtKB-EC"/>
</dbReference>
<evidence type="ECO:0000256" key="11">
    <source>
        <dbReference type="ARBA" id="ARBA00044743"/>
    </source>
</evidence>
<comment type="subcellular location">
    <subcellularLocation>
        <location evidence="1 14">Endoplasmic reticulum membrane</location>
        <topology evidence="1 14">Multi-pass membrane protein</topology>
    </subcellularLocation>
</comment>
<dbReference type="RefSeq" id="XP_014183967.1">
    <property type="nucleotide sequence ID" value="XM_014328492.1"/>
</dbReference>
<evidence type="ECO:0000256" key="13">
    <source>
        <dbReference type="ARBA" id="ARBA00093457"/>
    </source>
</evidence>
<gene>
    <name evidence="15" type="ORF">A1Q1_00798</name>
</gene>
<reference evidence="15 16" key="1">
    <citation type="journal article" date="2012" name="Eukaryot. Cell">
        <title>Draft genome sequence of CBS 2479, the standard type strain of Trichosporon asahii.</title>
        <authorList>
            <person name="Yang R.Y."/>
            <person name="Li H.T."/>
            <person name="Zhu H."/>
            <person name="Zhou G.P."/>
            <person name="Wang M."/>
            <person name="Wang L."/>
        </authorList>
    </citation>
    <scope>NUCLEOTIDE SEQUENCE [LARGE SCALE GENOMIC DNA]</scope>
    <source>
        <strain evidence="16">ATCC 90039 / CBS 2479 / JCM 2466 / KCTC 7840 / NCYC 2677 / UAMH 7654</strain>
    </source>
</reference>
<dbReference type="OrthoDB" id="20028at2759"/>
<evidence type="ECO:0000313" key="16">
    <source>
        <dbReference type="Proteomes" id="UP000002748"/>
    </source>
</evidence>
<dbReference type="PANTHER" id="PTHR12646">
    <property type="entry name" value="NOT56 - RELATED"/>
    <property type="match status" value="1"/>
</dbReference>
<feature type="transmembrane region" description="Helical" evidence="14">
    <location>
        <begin position="241"/>
        <end position="258"/>
    </location>
</feature>
<feature type="transmembrane region" description="Helical" evidence="14">
    <location>
        <begin position="60"/>
        <end position="81"/>
    </location>
</feature>
<feature type="transmembrane region" description="Helical" evidence="14">
    <location>
        <begin position="131"/>
        <end position="151"/>
    </location>
</feature>
<feature type="transmembrane region" description="Helical" evidence="14">
    <location>
        <begin position="303"/>
        <end position="321"/>
    </location>
</feature>
<dbReference type="HOGENOM" id="CLU_035382_3_0_1"/>
<feature type="transmembrane region" description="Helical" evidence="14">
    <location>
        <begin position="206"/>
        <end position="229"/>
    </location>
</feature>
<dbReference type="GO" id="GO:0005789">
    <property type="term" value="C:endoplasmic reticulum membrane"/>
    <property type="evidence" value="ECO:0007669"/>
    <property type="project" value="UniProtKB-SubCell"/>
</dbReference>
<keyword evidence="8 14" id="KW-0256">Endoplasmic reticulum</keyword>